<keyword evidence="7" id="KW-1185">Reference proteome</keyword>
<dbReference type="InterPro" id="IPR000847">
    <property type="entry name" value="LysR_HTH_N"/>
</dbReference>
<comment type="caution">
    <text evidence="6">The sequence shown here is derived from an EMBL/GenBank/DDBJ whole genome shotgun (WGS) entry which is preliminary data.</text>
</comment>
<dbReference type="Gene3D" id="3.40.190.290">
    <property type="match status" value="1"/>
</dbReference>
<dbReference type="CDD" id="cd08421">
    <property type="entry name" value="PBP2_LTTR_like_1"/>
    <property type="match status" value="1"/>
</dbReference>
<dbReference type="InterPro" id="IPR036388">
    <property type="entry name" value="WH-like_DNA-bd_sf"/>
</dbReference>
<proteinExistence type="inferred from homology"/>
<evidence type="ECO:0000256" key="1">
    <source>
        <dbReference type="ARBA" id="ARBA00009437"/>
    </source>
</evidence>
<accession>A0ABQ3G4Q1</accession>
<keyword evidence="2" id="KW-0805">Transcription regulation</keyword>
<organism evidence="6 7">
    <name type="scientific">Pseudorhodoferax aquiterrae</name>
    <dbReference type="NCBI Taxonomy" id="747304"/>
    <lineage>
        <taxon>Bacteria</taxon>
        <taxon>Pseudomonadati</taxon>
        <taxon>Pseudomonadota</taxon>
        <taxon>Betaproteobacteria</taxon>
        <taxon>Burkholderiales</taxon>
        <taxon>Comamonadaceae</taxon>
    </lineage>
</organism>
<protein>
    <submittedName>
        <fullName evidence="6">GntR family transcriptional regulator</fullName>
    </submittedName>
</protein>
<evidence type="ECO:0000256" key="3">
    <source>
        <dbReference type="ARBA" id="ARBA00023125"/>
    </source>
</evidence>
<dbReference type="Gene3D" id="1.10.10.10">
    <property type="entry name" value="Winged helix-like DNA-binding domain superfamily/Winged helix DNA-binding domain"/>
    <property type="match status" value="1"/>
</dbReference>
<dbReference type="Pfam" id="PF00126">
    <property type="entry name" value="HTH_1"/>
    <property type="match status" value="1"/>
</dbReference>
<keyword evidence="4" id="KW-0804">Transcription</keyword>
<evidence type="ECO:0000256" key="2">
    <source>
        <dbReference type="ARBA" id="ARBA00023015"/>
    </source>
</evidence>
<evidence type="ECO:0000313" key="7">
    <source>
        <dbReference type="Proteomes" id="UP000626210"/>
    </source>
</evidence>
<dbReference type="EMBL" id="BMYK01000010">
    <property type="protein sequence ID" value="GHC87815.1"/>
    <property type="molecule type" value="Genomic_DNA"/>
</dbReference>
<dbReference type="Pfam" id="PF03466">
    <property type="entry name" value="LysR_substrate"/>
    <property type="match status" value="1"/>
</dbReference>
<dbReference type="InterPro" id="IPR036390">
    <property type="entry name" value="WH_DNA-bd_sf"/>
</dbReference>
<dbReference type="SUPFAM" id="SSF46785">
    <property type="entry name" value="Winged helix' DNA-binding domain"/>
    <property type="match status" value="1"/>
</dbReference>
<dbReference type="Proteomes" id="UP000626210">
    <property type="component" value="Unassembled WGS sequence"/>
</dbReference>
<dbReference type="InterPro" id="IPR050950">
    <property type="entry name" value="HTH-type_LysR_regulators"/>
</dbReference>
<evidence type="ECO:0000256" key="4">
    <source>
        <dbReference type="ARBA" id="ARBA00023163"/>
    </source>
</evidence>
<name>A0ABQ3G4Q1_9BURK</name>
<feature type="domain" description="HTH lysR-type" evidence="5">
    <location>
        <begin position="22"/>
        <end position="79"/>
    </location>
</feature>
<evidence type="ECO:0000259" key="5">
    <source>
        <dbReference type="PROSITE" id="PS50931"/>
    </source>
</evidence>
<dbReference type="PANTHER" id="PTHR30419:SF2">
    <property type="entry name" value="LYSR FAMILY TRANSCRIPTIONAL REGULATOR"/>
    <property type="match status" value="1"/>
</dbReference>
<sequence length="315" mass="33603">MPSPGSYDSPSPHSPQTLPVRLNLYSLQLFVAVVEEGTIAAAAAREHIASSALSKRISELERQVGTPLLIRRARGVEPTEAGRNLARGARQLLHNAEGLADTIREQASGAAGHVRLAANLSSITQFLPGDLARFARQHPRVQIDLEERVSSVVTRLVLDNAADIGIFTSALDLQGLTVFPYRRDRMVLVVPAAHPLAGHKALAYADTLEYDQVGMHRGSAGNEMLMRAATAANLPLRMRFQVTSYDAMVAMVKAGFGVGVMPGEALALYAGDGLAPIALTDGWAQRELKICVRAGEGLPNAGRLLLAHLQAASLS</sequence>
<dbReference type="SUPFAM" id="SSF53850">
    <property type="entry name" value="Periplasmic binding protein-like II"/>
    <property type="match status" value="1"/>
</dbReference>
<dbReference type="InterPro" id="IPR005119">
    <property type="entry name" value="LysR_subst-bd"/>
</dbReference>
<dbReference type="PANTHER" id="PTHR30419">
    <property type="entry name" value="HTH-TYPE TRANSCRIPTIONAL REGULATOR YBHD"/>
    <property type="match status" value="1"/>
</dbReference>
<reference evidence="7" key="1">
    <citation type="journal article" date="2019" name="Int. J. Syst. Evol. Microbiol.">
        <title>The Global Catalogue of Microorganisms (GCM) 10K type strain sequencing project: providing services to taxonomists for standard genome sequencing and annotation.</title>
        <authorList>
            <consortium name="The Broad Institute Genomics Platform"/>
            <consortium name="The Broad Institute Genome Sequencing Center for Infectious Disease"/>
            <person name="Wu L."/>
            <person name="Ma J."/>
        </authorList>
    </citation>
    <scope>NUCLEOTIDE SEQUENCE [LARGE SCALE GENOMIC DNA]</scope>
    <source>
        <strain evidence="7">KCTC 23314</strain>
    </source>
</reference>
<gene>
    <name evidence="6" type="ORF">GCM10007320_34430</name>
</gene>
<evidence type="ECO:0000313" key="6">
    <source>
        <dbReference type="EMBL" id="GHC87815.1"/>
    </source>
</evidence>
<comment type="similarity">
    <text evidence="1">Belongs to the LysR transcriptional regulatory family.</text>
</comment>
<keyword evidence="3" id="KW-0238">DNA-binding</keyword>
<dbReference type="PROSITE" id="PS50931">
    <property type="entry name" value="HTH_LYSR"/>
    <property type="match status" value="1"/>
</dbReference>